<dbReference type="EMBL" id="ABOO01000007">
    <property type="protein sequence ID" value="EDT72555.1"/>
    <property type="molecule type" value="Genomic_DNA"/>
</dbReference>
<evidence type="ECO:0000313" key="4">
    <source>
        <dbReference type="EMBL" id="EDT71240.1"/>
    </source>
</evidence>
<dbReference type="EMBL" id="ABOO01000026">
    <property type="protein sequence ID" value="EDT71240.1"/>
    <property type="molecule type" value="Genomic_DNA"/>
</dbReference>
<dbReference type="EMBL" id="ABOO01000215">
    <property type="protein sequence ID" value="EDT69968.1"/>
    <property type="molecule type" value="Genomic_DNA"/>
</dbReference>
<gene>
    <name evidence="5" type="ORF">CJD_0239</name>
    <name evidence="6" type="ORF">CJD_0582</name>
    <name evidence="3" type="ORF">CJD_0688</name>
    <name evidence="4" type="ORF">CJD_3057</name>
    <name evidence="1" type="ORF">CJD_A0113</name>
    <name evidence="2" type="ORF">CJD_A0645</name>
</gene>
<sequence length="39" mass="4436">MSKKIKNIIEFIKVHRKESIGVAVALGIAVVGNRRIRYK</sequence>
<dbReference type="EMBL" id="ABOO01000049">
    <property type="protein sequence ID" value="EDT70516.1"/>
    <property type="molecule type" value="Genomic_DNA"/>
</dbReference>
<evidence type="ECO:0000313" key="6">
    <source>
        <dbReference type="EMBL" id="EDT72555.1"/>
    </source>
</evidence>
<evidence type="ECO:0000313" key="5">
    <source>
        <dbReference type="EMBL" id="EDT72377.1"/>
    </source>
</evidence>
<evidence type="ECO:0000313" key="1">
    <source>
        <dbReference type="EMBL" id="EDT69968.1"/>
    </source>
</evidence>
<dbReference type="Proteomes" id="UP000003188">
    <property type="component" value="Unassembled WGS sequence"/>
</dbReference>
<organism evidence="6 7">
    <name type="scientific">Clostridium perfringens D str. JGS1721</name>
    <dbReference type="NCBI Taxonomy" id="488537"/>
    <lineage>
        <taxon>Bacteria</taxon>
        <taxon>Bacillati</taxon>
        <taxon>Bacillota</taxon>
        <taxon>Clostridia</taxon>
        <taxon>Eubacteriales</taxon>
        <taxon>Clostridiaceae</taxon>
        <taxon>Clostridium</taxon>
    </lineage>
</organism>
<evidence type="ECO:0000313" key="2">
    <source>
        <dbReference type="EMBL" id="EDT70010.1"/>
    </source>
</evidence>
<name>B1V0K4_CLOPF</name>
<proteinExistence type="predicted"/>
<evidence type="ECO:0000313" key="7">
    <source>
        <dbReference type="Proteomes" id="UP000003188"/>
    </source>
</evidence>
<dbReference type="AlphaFoldDB" id="B1V0K4"/>
<reference evidence="6 7" key="1">
    <citation type="submission" date="2008-03" db="EMBL/GenBank/DDBJ databases">
        <authorList>
            <person name="Paulsen I."/>
            <person name="Sebastian Y."/>
        </authorList>
    </citation>
    <scope>NUCLEOTIDE SEQUENCE [LARGE SCALE GENOMIC DNA]</scope>
    <source>
        <strain evidence="7">D str. JGS1721</strain>
        <strain evidence="6">JGS1721</strain>
    </source>
</reference>
<protein>
    <submittedName>
        <fullName evidence="6">Uncharacterized protein</fullName>
    </submittedName>
</protein>
<dbReference type="EMBL" id="ABOO01000103">
    <property type="protein sequence ID" value="EDT70010.1"/>
    <property type="molecule type" value="Genomic_DNA"/>
</dbReference>
<comment type="caution">
    <text evidence="6">The sequence shown here is derived from an EMBL/GenBank/DDBJ whole genome shotgun (WGS) entry which is preliminary data.</text>
</comment>
<evidence type="ECO:0000313" key="3">
    <source>
        <dbReference type="EMBL" id="EDT70516.1"/>
    </source>
</evidence>
<accession>B1V0K4</accession>
<dbReference type="EMBL" id="ABOO01000009">
    <property type="protein sequence ID" value="EDT72377.1"/>
    <property type="molecule type" value="Genomic_DNA"/>
</dbReference>